<evidence type="ECO:0000256" key="1">
    <source>
        <dbReference type="SAM" id="MobiDB-lite"/>
    </source>
</evidence>
<keyword evidence="2" id="KW-0812">Transmembrane</keyword>
<dbReference type="AlphaFoldDB" id="A0A6A6J3K1"/>
<dbReference type="RefSeq" id="XP_033692220.1">
    <property type="nucleotide sequence ID" value="XM_033823119.1"/>
</dbReference>
<evidence type="ECO:0000313" key="6">
    <source>
        <dbReference type="Proteomes" id="UP000800094"/>
    </source>
</evidence>
<evidence type="ECO:0000256" key="2">
    <source>
        <dbReference type="SAM" id="Phobius"/>
    </source>
</evidence>
<dbReference type="PANTHER" id="PTHR35408:SF3">
    <property type="entry name" value="GLYCOSYLTRANSFERASE 2-LIKE DOMAIN-CONTAINING PROTEIN"/>
    <property type="match status" value="1"/>
</dbReference>
<accession>A0A6A6J3K1</accession>
<feature type="transmembrane region" description="Helical" evidence="2">
    <location>
        <begin position="234"/>
        <end position="256"/>
    </location>
</feature>
<reference evidence="5" key="1">
    <citation type="journal article" date="2020" name="Stud. Mycol.">
        <title>101 Dothideomycetes genomes: a test case for predicting lifestyles and emergence of pathogens.</title>
        <authorList>
            <person name="Haridas S."/>
            <person name="Albert R."/>
            <person name="Binder M."/>
            <person name="Bloem J."/>
            <person name="Labutti K."/>
            <person name="Salamov A."/>
            <person name="Andreopoulos B."/>
            <person name="Baker S."/>
            <person name="Barry K."/>
            <person name="Bills G."/>
            <person name="Bluhm B."/>
            <person name="Cannon C."/>
            <person name="Castanera R."/>
            <person name="Culley D."/>
            <person name="Daum C."/>
            <person name="Ezra D."/>
            <person name="Gonzalez J."/>
            <person name="Henrissat B."/>
            <person name="Kuo A."/>
            <person name="Liang C."/>
            <person name="Lipzen A."/>
            <person name="Lutzoni F."/>
            <person name="Magnuson J."/>
            <person name="Mondo S."/>
            <person name="Nolan M."/>
            <person name="Ohm R."/>
            <person name="Pangilinan J."/>
            <person name="Park H.-J."/>
            <person name="Ramirez L."/>
            <person name="Alfaro M."/>
            <person name="Sun H."/>
            <person name="Tritt A."/>
            <person name="Yoshinaga Y."/>
            <person name="Zwiers L.-H."/>
            <person name="Turgeon B."/>
            <person name="Goodwin S."/>
            <person name="Spatafora J."/>
            <person name="Crous P."/>
            <person name="Grigoriev I."/>
        </authorList>
    </citation>
    <scope>NUCLEOTIDE SEQUENCE</scope>
    <source>
        <strain evidence="5">CBS 122368</strain>
    </source>
</reference>
<feature type="domain" description="Glycosyltransferase 2-like" evidence="3">
    <location>
        <begin position="477"/>
        <end position="686"/>
    </location>
</feature>
<dbReference type="OrthoDB" id="38531at2759"/>
<sequence length="860" mass="96968">MPPPSPRWNESLIPYPAPATGPPTAGTSRRNSFSGSMRSLASQSLMEDIRHEVMVNHLFQQQCKKLWVSEVSGEMEGVILRKARGNYLACPPNLIHSSFAYYCSQMNMPVAMTVNSRIIQTFLQLAPETTDVPLKGGLRVQILPTVDDLPTARKNQFAAFLAAESLLVVWDDEPLNVFTRATAIEDELMDMVWRTGEPDDIEEESEKSKGSAVVELEIDEETGEAKPEQRPTHIMNAVLVGFTLLLITITLGAGFRQIAIEIMVDRRYIRLAFIALTPIQIFFTLACLFFAQVIVGCIAQVIGPIRQMTTNSRYYSAMRPRRLTGQLPHITIQCPVYKEGLSSVIVPTVKSIKQAMSTYELQGGSANMLINDDGLQLIDEEERQARIEFYADHGIGWTARPKHGEDGFVRRGKFKKASNMNYGLWLSNCVESKLEEVQRGIDWTQNDEAREYARCLNEVLEENGRAWADGNIRIGDYILLIDSDTRVPSDCLLDAASEMEQSPEVGIMQFSSGVMQVVYTYFENGIAFFTKLIYTAIRYTVSNGDVAPFVGHNAILRWSAIQQVSFYDSDGYEKFWSESHVSEDFDMSLRLQVNGYTIRLAAWAGEGFKEGVSLTVYDELARWEKYAYGCNELLFHPIRFWLVRGPFTPLFRRFLCSNIRFTSKVTIVSYIGTYYAIGAAWILTTANYFAIGWFNGYLDKYYIDSWKVWFSIVIVFNGLGNLALATMRYRIGSASFLSALLENFKWILMLAIFLGGLSLHVSQALLAHMFEIDMAWGATSKEAEFSNFFIEVPKVLKRFKFSIAFAVVGIVGIVVLAVAPWVPHSWHIRDMVAILPMATVTGSHLLLPVVLNPALMTFSW</sequence>
<feature type="domain" description="DUF7928" evidence="4">
    <location>
        <begin position="49"/>
        <end position="200"/>
    </location>
</feature>
<feature type="transmembrane region" description="Helical" evidence="2">
    <location>
        <begin position="674"/>
        <end position="694"/>
    </location>
</feature>
<name>A0A6A6J3K1_9PLEO</name>
<proteinExistence type="predicted"/>
<dbReference type="InterPro" id="IPR057688">
    <property type="entry name" value="DUF7928"/>
</dbReference>
<protein>
    <submittedName>
        <fullName evidence="5">Uncharacterized protein</fullName>
    </submittedName>
</protein>
<feature type="transmembrane region" description="Helical" evidence="2">
    <location>
        <begin position="746"/>
        <end position="766"/>
    </location>
</feature>
<gene>
    <name evidence="5" type="ORF">BU26DRAFT_415541</name>
</gene>
<feature type="region of interest" description="Disordered" evidence="1">
    <location>
        <begin position="1"/>
        <end position="34"/>
    </location>
</feature>
<dbReference type="EMBL" id="ML987189">
    <property type="protein sequence ID" value="KAF2257216.1"/>
    <property type="molecule type" value="Genomic_DNA"/>
</dbReference>
<dbReference type="Pfam" id="PF13632">
    <property type="entry name" value="Glyco_trans_2_3"/>
    <property type="match status" value="1"/>
</dbReference>
<organism evidence="5 6">
    <name type="scientific">Trematosphaeria pertusa</name>
    <dbReference type="NCBI Taxonomy" id="390896"/>
    <lineage>
        <taxon>Eukaryota</taxon>
        <taxon>Fungi</taxon>
        <taxon>Dikarya</taxon>
        <taxon>Ascomycota</taxon>
        <taxon>Pezizomycotina</taxon>
        <taxon>Dothideomycetes</taxon>
        <taxon>Pleosporomycetidae</taxon>
        <taxon>Pleosporales</taxon>
        <taxon>Massarineae</taxon>
        <taxon>Trematosphaeriaceae</taxon>
        <taxon>Trematosphaeria</taxon>
    </lineage>
</organism>
<keyword evidence="2" id="KW-0472">Membrane</keyword>
<dbReference type="Pfam" id="PF25550">
    <property type="entry name" value="DUF7928"/>
    <property type="match status" value="1"/>
</dbReference>
<dbReference type="PANTHER" id="PTHR35408">
    <property type="entry name" value="CHROMOSOME 15, WHOLE GENOME SHOTGUN SEQUENCE"/>
    <property type="match status" value="1"/>
</dbReference>
<evidence type="ECO:0000259" key="3">
    <source>
        <dbReference type="Pfam" id="PF13632"/>
    </source>
</evidence>
<dbReference type="InterPro" id="IPR001173">
    <property type="entry name" value="Glyco_trans_2-like"/>
</dbReference>
<evidence type="ECO:0000259" key="4">
    <source>
        <dbReference type="Pfam" id="PF25550"/>
    </source>
</evidence>
<keyword evidence="2" id="KW-1133">Transmembrane helix</keyword>
<dbReference type="InterPro" id="IPR029044">
    <property type="entry name" value="Nucleotide-diphossugar_trans"/>
</dbReference>
<feature type="transmembrane region" description="Helical" evidence="2">
    <location>
        <begin position="706"/>
        <end position="726"/>
    </location>
</feature>
<evidence type="ECO:0000313" key="5">
    <source>
        <dbReference type="EMBL" id="KAF2257216.1"/>
    </source>
</evidence>
<feature type="transmembrane region" description="Helical" evidence="2">
    <location>
        <begin position="803"/>
        <end position="822"/>
    </location>
</feature>
<dbReference type="SUPFAM" id="SSF53448">
    <property type="entry name" value="Nucleotide-diphospho-sugar transferases"/>
    <property type="match status" value="1"/>
</dbReference>
<dbReference type="Gene3D" id="3.90.550.10">
    <property type="entry name" value="Spore Coat Polysaccharide Biosynthesis Protein SpsA, Chain A"/>
    <property type="match status" value="1"/>
</dbReference>
<keyword evidence="6" id="KW-1185">Reference proteome</keyword>
<dbReference type="GeneID" id="54576449"/>
<dbReference type="Proteomes" id="UP000800094">
    <property type="component" value="Unassembled WGS sequence"/>
</dbReference>
<feature type="transmembrane region" description="Helical" evidence="2">
    <location>
        <begin position="834"/>
        <end position="855"/>
    </location>
</feature>